<dbReference type="eggNOG" id="COG0741">
    <property type="taxonomic scope" value="Bacteria"/>
</dbReference>
<dbReference type="InterPro" id="IPR000189">
    <property type="entry name" value="Transglyc_AS"/>
</dbReference>
<evidence type="ECO:0000256" key="4">
    <source>
        <dbReference type="SAM" id="SignalP"/>
    </source>
</evidence>
<dbReference type="InterPro" id="IPR008258">
    <property type="entry name" value="Transglycosylase_SLT_dom_1"/>
</dbReference>
<dbReference type="HOGENOM" id="CLU_083315_0_0_5"/>
<dbReference type="Gene3D" id="1.10.530.10">
    <property type="match status" value="1"/>
</dbReference>
<comment type="similarity">
    <text evidence="1">Belongs to the transglycosylase Slt family.</text>
</comment>
<gene>
    <name evidence="6" type="ORF">ISM_03170</name>
</gene>
<dbReference type="STRING" id="89187.ISM_03170"/>
<reference evidence="6 7" key="1">
    <citation type="submission" date="2005-12" db="EMBL/GenBank/DDBJ databases">
        <authorList>
            <person name="Moran M.A."/>
            <person name="Ferriera S."/>
            <person name="Johnson J."/>
            <person name="Kravitz S."/>
            <person name="Halpern A."/>
            <person name="Remington K."/>
            <person name="Beeson K."/>
            <person name="Tran B."/>
            <person name="Rogers Y.-H."/>
            <person name="Friedman R."/>
            <person name="Venter J.C."/>
        </authorList>
    </citation>
    <scope>NUCLEOTIDE SEQUENCE [LARGE SCALE GENOMIC DNA]</scope>
    <source>
        <strain evidence="7">ATCC BAA-591 / DSM 15170 / ISM</strain>
    </source>
</reference>
<evidence type="ECO:0000256" key="3">
    <source>
        <dbReference type="SAM" id="MobiDB-lite"/>
    </source>
</evidence>
<accession>A3SIS6</accession>
<name>A3SIS6_ROSNI</name>
<feature type="region of interest" description="Disordered" evidence="3">
    <location>
        <begin position="32"/>
        <end position="81"/>
    </location>
</feature>
<dbReference type="SUPFAM" id="SSF53955">
    <property type="entry name" value="Lysozyme-like"/>
    <property type="match status" value="1"/>
</dbReference>
<dbReference type="AlphaFoldDB" id="A3SIS6"/>
<protein>
    <submittedName>
        <fullName evidence="6">Transglycosylase, Slt family protein</fullName>
    </submittedName>
</protein>
<keyword evidence="7" id="KW-1185">Reference proteome</keyword>
<feature type="chain" id="PRO_5002659429" evidence="4">
    <location>
        <begin position="23"/>
        <end position="286"/>
    </location>
</feature>
<dbReference type="OrthoDB" id="9815002at2"/>
<dbReference type="RefSeq" id="WP_009812658.1">
    <property type="nucleotide sequence ID" value="NZ_CH724156.1"/>
</dbReference>
<dbReference type="PROSITE" id="PS00922">
    <property type="entry name" value="TRANSGLYCOSYLASE"/>
    <property type="match status" value="1"/>
</dbReference>
<dbReference type="PANTHER" id="PTHR37423:SF2">
    <property type="entry name" value="MEMBRANE-BOUND LYTIC MUREIN TRANSGLYCOSYLASE C"/>
    <property type="match status" value="1"/>
</dbReference>
<evidence type="ECO:0000259" key="5">
    <source>
        <dbReference type="Pfam" id="PF01464"/>
    </source>
</evidence>
<dbReference type="Proteomes" id="UP000005954">
    <property type="component" value="Unassembled WGS sequence"/>
</dbReference>
<dbReference type="EMBL" id="AALY01000001">
    <property type="protein sequence ID" value="EAP77257.1"/>
    <property type="molecule type" value="Genomic_DNA"/>
</dbReference>
<dbReference type="PANTHER" id="PTHR37423">
    <property type="entry name" value="SOLUBLE LYTIC MUREIN TRANSGLYCOSYLASE-RELATED"/>
    <property type="match status" value="1"/>
</dbReference>
<evidence type="ECO:0000313" key="6">
    <source>
        <dbReference type="EMBL" id="EAP77257.1"/>
    </source>
</evidence>
<evidence type="ECO:0000256" key="2">
    <source>
        <dbReference type="ARBA" id="ARBA00009387"/>
    </source>
</evidence>
<feature type="signal peptide" evidence="4">
    <location>
        <begin position="1"/>
        <end position="22"/>
    </location>
</feature>
<comment type="caution">
    <text evidence="6">The sequence shown here is derived from an EMBL/GenBank/DDBJ whole genome shotgun (WGS) entry which is preliminary data.</text>
</comment>
<dbReference type="GO" id="GO:0000270">
    <property type="term" value="P:peptidoglycan metabolic process"/>
    <property type="evidence" value="ECO:0007669"/>
    <property type="project" value="InterPro"/>
</dbReference>
<keyword evidence="4" id="KW-0732">Signal</keyword>
<evidence type="ECO:0000256" key="1">
    <source>
        <dbReference type="ARBA" id="ARBA00007734"/>
    </source>
</evidence>
<evidence type="ECO:0000313" key="7">
    <source>
        <dbReference type="Proteomes" id="UP000005954"/>
    </source>
</evidence>
<sequence length="286" mass="30059">MAGRAVLMVAAGLFLHSAPVWAKDPPPFPEFTFKMGKPPKPGTRKRIDVRITPEEFAAQTPSPRPSQSAGEADAGGAQAAVPDVATARGKYGWFWDGVPTGVSEETLLRFETALLRLSKPPAGEVAPQFRLQHLQKLAAAYGPQILVSTLGKEVSPALVLAVIAVESGGRADAVSSAGAQGVMQLIPDTAARFGVKDSLDAGENIRGGVAYLDWLLTEFKGDPILALAGYNAGENAVKSHKGVPPYAETLDYVPKVLAAFEVARGLCKTRPQFVTDGCALTLASAQ</sequence>
<dbReference type="GO" id="GO:0008933">
    <property type="term" value="F:peptidoglycan lytic transglycosylase activity"/>
    <property type="evidence" value="ECO:0007669"/>
    <property type="project" value="InterPro"/>
</dbReference>
<feature type="domain" description="Transglycosylase SLT" evidence="5">
    <location>
        <begin position="151"/>
        <end position="241"/>
    </location>
</feature>
<dbReference type="GO" id="GO:0016020">
    <property type="term" value="C:membrane"/>
    <property type="evidence" value="ECO:0007669"/>
    <property type="project" value="InterPro"/>
</dbReference>
<dbReference type="CDD" id="cd00254">
    <property type="entry name" value="LT-like"/>
    <property type="match status" value="1"/>
</dbReference>
<proteinExistence type="inferred from homology"/>
<organism evidence="6 7">
    <name type="scientific">Roseovarius nubinhibens (strain ATCC BAA-591 / DSM 15170 / ISM)</name>
    <dbReference type="NCBI Taxonomy" id="89187"/>
    <lineage>
        <taxon>Bacteria</taxon>
        <taxon>Pseudomonadati</taxon>
        <taxon>Pseudomonadota</taxon>
        <taxon>Alphaproteobacteria</taxon>
        <taxon>Rhodobacterales</taxon>
        <taxon>Roseobacteraceae</taxon>
        <taxon>Roseovarius</taxon>
    </lineage>
</organism>
<dbReference type="InterPro" id="IPR023346">
    <property type="entry name" value="Lysozyme-like_dom_sf"/>
</dbReference>
<dbReference type="Pfam" id="PF01464">
    <property type="entry name" value="SLT"/>
    <property type="match status" value="1"/>
</dbReference>
<feature type="compositionally biased region" description="Low complexity" evidence="3">
    <location>
        <begin position="66"/>
        <end position="81"/>
    </location>
</feature>
<comment type="similarity">
    <text evidence="2">Belongs to the virb1 family.</text>
</comment>